<dbReference type="Pfam" id="PF13527">
    <property type="entry name" value="Acetyltransf_9"/>
    <property type="match status" value="1"/>
</dbReference>
<dbReference type="GO" id="GO:0034069">
    <property type="term" value="F:aminoglycoside N-acetyltransferase activity"/>
    <property type="evidence" value="ECO:0007669"/>
    <property type="project" value="TreeGrafter"/>
</dbReference>
<accession>A0AB39MN37</accession>
<dbReference type="AlphaFoldDB" id="A0AB39MN37"/>
<dbReference type="InterPro" id="IPR025559">
    <property type="entry name" value="Eis_dom"/>
</dbReference>
<dbReference type="Gene3D" id="3.40.630.30">
    <property type="match status" value="2"/>
</dbReference>
<dbReference type="Gene3D" id="3.30.1050.10">
    <property type="entry name" value="SCP2 sterol-binding domain"/>
    <property type="match status" value="1"/>
</dbReference>
<dbReference type="PANTHER" id="PTHR37817:SF1">
    <property type="entry name" value="N-ACETYLTRANSFERASE EIS"/>
    <property type="match status" value="1"/>
</dbReference>
<name>A0AB39MN37_9ACTN</name>
<dbReference type="GO" id="GO:0030649">
    <property type="term" value="P:aminoglycoside antibiotic catabolic process"/>
    <property type="evidence" value="ECO:0007669"/>
    <property type="project" value="TreeGrafter"/>
</dbReference>
<proteinExistence type="predicted"/>
<feature type="domain" description="Enhanced intracellular survival protein" evidence="1">
    <location>
        <begin position="285"/>
        <end position="383"/>
    </location>
</feature>
<dbReference type="Pfam" id="PF13530">
    <property type="entry name" value="SCP2_2"/>
    <property type="match status" value="1"/>
</dbReference>
<dbReference type="EMBL" id="CP163431">
    <property type="protein sequence ID" value="XDQ07562.1"/>
    <property type="molecule type" value="Genomic_DNA"/>
</dbReference>
<keyword evidence="2" id="KW-0012">Acyltransferase</keyword>
<sequence>MSAYDIRPLVDEQQMEALLPHMTRAFGKAPYDPHTLLREGYGAVATRGAEVVGGGFAISFDQYFGGRPVPSGGTAWLTVVPWARGGRLGRRIMQDKLAWLERERGAAIACMWSPATGMYRNWGWEVGAIGSSFSLRPTDAPAGDRSYEAFLPEREECNVLQRKLAQRWDGPLLRPAWWDAWKQQCTPALHHLGVRRDGELVGYASFVEEPVAPWGFRVVVHDFWTSRADAFPAVLDMLTTRSLQAREILFKRSVLPRAHYALWELPNYVMTEQGWYPWMVKLIDVKRAMEARGWSSAVEASVCVEVKFADDEIASYTFVFSQGSVEIKPGGNATVWCTEGTLASWFTGALAFRRARDFGRAWGDDLDIDVLDAALAAREPWVPESY</sequence>
<dbReference type="EC" id="2.3.1.-" evidence="2"/>
<dbReference type="InterPro" id="IPR051554">
    <property type="entry name" value="Acetyltransferase_Eis"/>
</dbReference>
<evidence type="ECO:0000313" key="2">
    <source>
        <dbReference type="EMBL" id="XDQ07562.1"/>
    </source>
</evidence>
<dbReference type="RefSeq" id="WP_369192333.1">
    <property type="nucleotide sequence ID" value="NZ_CP163431.1"/>
</dbReference>
<keyword evidence="2" id="KW-0808">Transferase</keyword>
<evidence type="ECO:0000259" key="1">
    <source>
        <dbReference type="Pfam" id="PF13530"/>
    </source>
</evidence>
<dbReference type="InterPro" id="IPR016181">
    <property type="entry name" value="Acyl_CoA_acyltransferase"/>
</dbReference>
<reference evidence="2" key="1">
    <citation type="submission" date="2024-07" db="EMBL/GenBank/DDBJ databases">
        <authorList>
            <person name="Yu S.T."/>
        </authorList>
    </citation>
    <scope>NUCLEOTIDE SEQUENCE</scope>
    <source>
        <strain evidence="2">R08</strain>
    </source>
</reference>
<gene>
    <name evidence="2" type="primary">eis</name>
    <name evidence="2" type="ORF">AB5J58_48610</name>
</gene>
<protein>
    <submittedName>
        <fullName evidence="2">Enhanced intracellular survival protein Eis</fullName>
        <ecNumber evidence="2">2.3.1.-</ecNumber>
    </submittedName>
</protein>
<dbReference type="InterPro" id="IPR036527">
    <property type="entry name" value="SCP2_sterol-bd_dom_sf"/>
</dbReference>
<dbReference type="SUPFAM" id="SSF55718">
    <property type="entry name" value="SCP-like"/>
    <property type="match status" value="1"/>
</dbReference>
<dbReference type="PANTHER" id="PTHR37817">
    <property type="entry name" value="N-ACETYLTRANSFERASE EIS"/>
    <property type="match status" value="1"/>
</dbReference>
<dbReference type="SUPFAM" id="SSF55729">
    <property type="entry name" value="Acyl-CoA N-acyltransferases (Nat)"/>
    <property type="match status" value="1"/>
</dbReference>
<organism evidence="2">
    <name type="scientific">Streptomyces sp. R08</name>
    <dbReference type="NCBI Taxonomy" id="3238624"/>
    <lineage>
        <taxon>Bacteria</taxon>
        <taxon>Bacillati</taxon>
        <taxon>Actinomycetota</taxon>
        <taxon>Actinomycetes</taxon>
        <taxon>Kitasatosporales</taxon>
        <taxon>Streptomycetaceae</taxon>
        <taxon>Streptomyces</taxon>
    </lineage>
</organism>